<protein>
    <submittedName>
        <fullName evidence="1">Uncharacterized protein</fullName>
    </submittedName>
</protein>
<sequence>MLNVARTNNIYYVCLIKQMLNIMTRYNKSKIMKLAHHLRKYEGYTMSQALTIAWSKARRDEFYLIVEVRKPKGIYTQEMRNADWNRTGGVYDYYQSGRYNGD</sequence>
<name>A0A212K408_9BACT</name>
<dbReference type="EMBL" id="FLUL01000001">
    <property type="protein sequence ID" value="SBW06441.1"/>
    <property type="molecule type" value="Genomic_DNA"/>
</dbReference>
<accession>A0A212K408</accession>
<proteinExistence type="predicted"/>
<organism evidence="1">
    <name type="scientific">uncultured Dysgonomonas sp</name>
    <dbReference type="NCBI Taxonomy" id="206096"/>
    <lineage>
        <taxon>Bacteria</taxon>
        <taxon>Pseudomonadati</taxon>
        <taxon>Bacteroidota</taxon>
        <taxon>Bacteroidia</taxon>
        <taxon>Bacteroidales</taxon>
        <taxon>Dysgonomonadaceae</taxon>
        <taxon>Dysgonomonas</taxon>
        <taxon>environmental samples</taxon>
    </lineage>
</organism>
<reference evidence="1" key="1">
    <citation type="submission" date="2016-04" db="EMBL/GenBank/DDBJ databases">
        <authorList>
            <person name="Evans L.H."/>
            <person name="Alamgir A."/>
            <person name="Owens N."/>
            <person name="Weber N.D."/>
            <person name="Virtaneva K."/>
            <person name="Barbian K."/>
            <person name="Babar A."/>
            <person name="Rosenke K."/>
        </authorList>
    </citation>
    <scope>NUCLEOTIDE SEQUENCE</scope>
    <source>
        <strain evidence="1">86-2</strain>
    </source>
</reference>
<evidence type="ECO:0000313" key="1">
    <source>
        <dbReference type="EMBL" id="SBW06441.1"/>
    </source>
</evidence>
<dbReference type="AlphaFoldDB" id="A0A212K408"/>
<gene>
    <name evidence="1" type="ORF">KL86DYS2_12974</name>
</gene>